<dbReference type="InterPro" id="IPR036188">
    <property type="entry name" value="FAD/NAD-bd_sf"/>
</dbReference>
<gene>
    <name evidence="1" type="ORF">EDM59_21105</name>
</gene>
<protein>
    <recommendedName>
        <fullName evidence="3">NAD(P)/FAD-dependent oxidoreductase</fullName>
    </recommendedName>
</protein>
<reference evidence="1 2" key="1">
    <citation type="submission" date="2018-10" db="EMBL/GenBank/DDBJ databases">
        <title>Phylogenomics of Brevibacillus.</title>
        <authorList>
            <person name="Dunlap C."/>
        </authorList>
    </citation>
    <scope>NUCLEOTIDE SEQUENCE [LARGE SCALE GENOMIC DNA]</scope>
    <source>
        <strain evidence="1 2">JCM 15774</strain>
    </source>
</reference>
<accession>A0A3M8D208</accession>
<dbReference type="SUPFAM" id="SSF51905">
    <property type="entry name" value="FAD/NAD(P)-binding domain"/>
    <property type="match status" value="1"/>
</dbReference>
<dbReference type="EMBL" id="RHHU01000013">
    <property type="protein sequence ID" value="RNB82110.1"/>
    <property type="molecule type" value="Genomic_DNA"/>
</dbReference>
<dbReference type="Proteomes" id="UP000269573">
    <property type="component" value="Unassembled WGS sequence"/>
</dbReference>
<comment type="caution">
    <text evidence="1">The sequence shown here is derived from an EMBL/GenBank/DDBJ whole genome shotgun (WGS) entry which is preliminary data.</text>
</comment>
<evidence type="ECO:0008006" key="3">
    <source>
        <dbReference type="Google" id="ProtNLM"/>
    </source>
</evidence>
<organism evidence="1 2">
    <name type="scientific">Brevibacillus nitrificans</name>
    <dbReference type="NCBI Taxonomy" id="651560"/>
    <lineage>
        <taxon>Bacteria</taxon>
        <taxon>Bacillati</taxon>
        <taxon>Bacillota</taxon>
        <taxon>Bacilli</taxon>
        <taxon>Bacillales</taxon>
        <taxon>Paenibacillaceae</taxon>
        <taxon>Brevibacillus</taxon>
    </lineage>
</organism>
<sequence length="82" mass="9135">MQEQVDTVIFATGYRPNVHYLSSLHALDENGTPLHKNGMSTAVDGLFYVGLPWQRSLASATLLGGGRDAKYVIKHMKNRYVK</sequence>
<keyword evidence="2" id="KW-1185">Reference proteome</keyword>
<name>A0A3M8D208_9BACL</name>
<proteinExistence type="predicted"/>
<dbReference type="AlphaFoldDB" id="A0A3M8D208"/>
<dbReference type="Gene3D" id="3.50.50.60">
    <property type="entry name" value="FAD/NAD(P)-binding domain"/>
    <property type="match status" value="1"/>
</dbReference>
<evidence type="ECO:0000313" key="1">
    <source>
        <dbReference type="EMBL" id="RNB82110.1"/>
    </source>
</evidence>
<evidence type="ECO:0000313" key="2">
    <source>
        <dbReference type="Proteomes" id="UP000269573"/>
    </source>
</evidence>